<keyword evidence="5 7" id="KW-0472">Membrane</keyword>
<evidence type="ECO:0000256" key="1">
    <source>
        <dbReference type="ARBA" id="ARBA00004571"/>
    </source>
</evidence>
<keyword evidence="3 7" id="KW-1134">Transmembrane beta strand</keyword>
<dbReference type="SUPFAM" id="SSF56935">
    <property type="entry name" value="Porins"/>
    <property type="match status" value="1"/>
</dbReference>
<dbReference type="InterPro" id="IPR036942">
    <property type="entry name" value="Beta-barrel_TonB_sf"/>
</dbReference>
<dbReference type="FunFam" id="2.170.130.10:FF:000008">
    <property type="entry name" value="SusC/RagA family TonB-linked outer membrane protein"/>
    <property type="match status" value="1"/>
</dbReference>
<dbReference type="Proteomes" id="UP000283341">
    <property type="component" value="Unassembled WGS sequence"/>
</dbReference>
<feature type="signal peptide" evidence="8">
    <location>
        <begin position="1"/>
        <end position="37"/>
    </location>
</feature>
<reference evidence="10 11" key="1">
    <citation type="submission" date="2018-08" db="EMBL/GenBank/DDBJ databases">
        <title>A genome reference for cultivated species of the human gut microbiota.</title>
        <authorList>
            <person name="Zou Y."/>
            <person name="Xue W."/>
            <person name="Luo G."/>
        </authorList>
    </citation>
    <scope>NUCLEOTIDE SEQUENCE [LARGE SCALE GENOMIC DNA]</scope>
    <source>
        <strain evidence="10 11">AF22-3AC</strain>
    </source>
</reference>
<comment type="subcellular location">
    <subcellularLocation>
        <location evidence="1 7">Cell outer membrane</location>
        <topology evidence="1 7">Multi-pass membrane protein</topology>
    </subcellularLocation>
</comment>
<proteinExistence type="inferred from homology"/>
<keyword evidence="2 7" id="KW-0813">Transport</keyword>
<dbReference type="InterPro" id="IPR012910">
    <property type="entry name" value="Plug_dom"/>
</dbReference>
<dbReference type="GO" id="GO:0009279">
    <property type="term" value="C:cell outer membrane"/>
    <property type="evidence" value="ECO:0007669"/>
    <property type="project" value="UniProtKB-SubCell"/>
</dbReference>
<evidence type="ECO:0000256" key="7">
    <source>
        <dbReference type="PROSITE-ProRule" id="PRU01360"/>
    </source>
</evidence>
<gene>
    <name evidence="10" type="ORF">DWX97_06580</name>
</gene>
<comment type="similarity">
    <text evidence="7">Belongs to the TonB-dependent receptor family.</text>
</comment>
<dbReference type="InterPro" id="IPR039426">
    <property type="entry name" value="TonB-dep_rcpt-like"/>
</dbReference>
<keyword evidence="4 7" id="KW-0812">Transmembrane</keyword>
<evidence type="ECO:0000256" key="8">
    <source>
        <dbReference type="SAM" id="SignalP"/>
    </source>
</evidence>
<name>A0A412IK88_9BACE</name>
<dbReference type="AlphaFoldDB" id="A0A412IK88"/>
<accession>A0A412IK88</accession>
<evidence type="ECO:0000256" key="4">
    <source>
        <dbReference type="ARBA" id="ARBA00022692"/>
    </source>
</evidence>
<dbReference type="InterPro" id="IPR008969">
    <property type="entry name" value="CarboxyPept-like_regulatory"/>
</dbReference>
<dbReference type="Gene3D" id="2.40.170.20">
    <property type="entry name" value="TonB-dependent receptor, beta-barrel domain"/>
    <property type="match status" value="1"/>
</dbReference>
<evidence type="ECO:0000256" key="5">
    <source>
        <dbReference type="ARBA" id="ARBA00023136"/>
    </source>
</evidence>
<evidence type="ECO:0000313" key="10">
    <source>
        <dbReference type="EMBL" id="RGS38044.1"/>
    </source>
</evidence>
<dbReference type="InterPro" id="IPR023996">
    <property type="entry name" value="TonB-dep_OMP_SusC/RagA"/>
</dbReference>
<feature type="chain" id="PRO_5019580233" evidence="8">
    <location>
        <begin position="38"/>
        <end position="1064"/>
    </location>
</feature>
<dbReference type="InterPro" id="IPR037066">
    <property type="entry name" value="Plug_dom_sf"/>
</dbReference>
<evidence type="ECO:0000256" key="6">
    <source>
        <dbReference type="ARBA" id="ARBA00023237"/>
    </source>
</evidence>
<dbReference type="NCBIfam" id="TIGR04057">
    <property type="entry name" value="SusC_RagA_signa"/>
    <property type="match status" value="1"/>
</dbReference>
<protein>
    <submittedName>
        <fullName evidence="10">TonB-dependent receptor</fullName>
    </submittedName>
</protein>
<evidence type="ECO:0000256" key="2">
    <source>
        <dbReference type="ARBA" id="ARBA00022448"/>
    </source>
</evidence>
<keyword evidence="8" id="KW-0732">Signal</keyword>
<dbReference type="PROSITE" id="PS52016">
    <property type="entry name" value="TONB_DEPENDENT_REC_3"/>
    <property type="match status" value="1"/>
</dbReference>
<sequence length="1064" mass="118336">MYQNKKHFSEWSNLYRPLCSVAVLCTSLLVVPDVAFATGIQTTSIITQQQQIVVKGKVVDASGETIIGATILQVGSQSNGAITDIDGNFTIKVPAGTTLEISYIGYITQRVKAQPNLNVTLTEDTKTLDEVIVVGYGTVKKRDLTGAVSSVKSDIVKLTPSANPMEALQGRVAGLDITKSSGQAGTGVSLQLRGNRSITASGKPLFIIDGMPGDYETLNPNDIESIEVLKDASSTAVYGSSGSNGVVIITTKKGEEGKLSVNFNTYLGFNGWSTLPKMNSPQRWLDTRMEARKWAGTIEDDGTVYDEIYQDAVNAGHTIDWVDAMMQTGSTQNYSLSISGGTKKTQAYFSLNYSNEQGQYTNDEYKLYSSTARINQEVTKWFTAGMHMQTSYTTQEKTSSDLSQAMRANPFGTLYKEDGSLNEYPVLEDNRQVNLLLNQNRDVYRNNANKFKIYLQPYIRITPLKGLSLESRLSMNLNYNTTNKFIGYGSYQFYDQAGTGALNASKEETSQYTSASVSNSRGWGYSWENILTYNFKISNDHEFTLTGVTTYSDSQSESSSSNAVGILSNTYYWTNLAAAVGNKTVSSGYSMGKSMGFVGRLNYSFLGKYLFSASVRYDGNSKLAKDVRWSTFPAFSAGWRISDESFMESTSDWLDNLKLRIGYGETGAAGISAYDSWAILSQSIMGLGDEQITQYSFPQKLSNPQLTWERSKNTNIGIDASFLNNRIDLNADYYITNTTGVIWKQNVPATNGTFNASSVFQINRNIAKTQNKGLELTLTTRNIVNRNFNWTSTVTFFKNKEKVTALGEGAADFIENGDYTLHIGDALQSYRAFKIAGVWQYGEEADAAVFGKQPGDLKVEIPNMEKISNGVWEKSFEQEDGTWKTNRYDAENPYSVNADDKQIIGHKSPDWSLGFQNTFTWKNFDLSIYMYLRQGQMFYYEPITWYSSSGGAFPSCFNYWTPENPSNDFPSLNASRNWRDDQYYTSLAYVDGSFFKIKNITLGYTMPKRLCSKIGLTNLRVYGTITNPLVIANSHLLEDYDPEMGGGLDFPLTKQLVFGLNLSF</sequence>
<dbReference type="Pfam" id="PF07715">
    <property type="entry name" value="Plug"/>
    <property type="match status" value="1"/>
</dbReference>
<comment type="caution">
    <text evidence="10">The sequence shown here is derived from an EMBL/GenBank/DDBJ whole genome shotgun (WGS) entry which is preliminary data.</text>
</comment>
<dbReference type="EMBL" id="QRVJ01000004">
    <property type="protein sequence ID" value="RGS38044.1"/>
    <property type="molecule type" value="Genomic_DNA"/>
</dbReference>
<dbReference type="RefSeq" id="WP_118402103.1">
    <property type="nucleotide sequence ID" value="NZ_JBEJKC010000070.1"/>
</dbReference>
<organism evidence="10 11">
    <name type="scientific">Bacteroides cellulosilyticus</name>
    <dbReference type="NCBI Taxonomy" id="246787"/>
    <lineage>
        <taxon>Bacteria</taxon>
        <taxon>Pseudomonadati</taxon>
        <taxon>Bacteroidota</taxon>
        <taxon>Bacteroidia</taxon>
        <taxon>Bacteroidales</taxon>
        <taxon>Bacteroidaceae</taxon>
        <taxon>Bacteroides</taxon>
    </lineage>
</organism>
<evidence type="ECO:0000256" key="3">
    <source>
        <dbReference type="ARBA" id="ARBA00022452"/>
    </source>
</evidence>
<evidence type="ECO:0000259" key="9">
    <source>
        <dbReference type="Pfam" id="PF07715"/>
    </source>
</evidence>
<dbReference type="NCBIfam" id="TIGR04056">
    <property type="entry name" value="OMP_RagA_SusC"/>
    <property type="match status" value="1"/>
</dbReference>
<dbReference type="SUPFAM" id="SSF49464">
    <property type="entry name" value="Carboxypeptidase regulatory domain-like"/>
    <property type="match status" value="1"/>
</dbReference>
<dbReference type="Pfam" id="PF13715">
    <property type="entry name" value="CarbopepD_reg_2"/>
    <property type="match status" value="1"/>
</dbReference>
<keyword evidence="6 7" id="KW-0998">Cell outer membrane</keyword>
<dbReference type="InterPro" id="IPR023997">
    <property type="entry name" value="TonB-dep_OMP_SusC/RagA_CS"/>
</dbReference>
<evidence type="ECO:0000313" key="11">
    <source>
        <dbReference type="Proteomes" id="UP000283341"/>
    </source>
</evidence>
<keyword evidence="10" id="KW-0675">Receptor</keyword>
<dbReference type="Gene3D" id="2.60.40.1120">
    <property type="entry name" value="Carboxypeptidase-like, regulatory domain"/>
    <property type="match status" value="1"/>
</dbReference>
<dbReference type="Gene3D" id="2.170.130.10">
    <property type="entry name" value="TonB-dependent receptor, plug domain"/>
    <property type="match status" value="1"/>
</dbReference>
<feature type="domain" description="TonB-dependent receptor plug" evidence="9">
    <location>
        <begin position="140"/>
        <end position="246"/>
    </location>
</feature>